<accession>A0A9D2HGV8</accession>
<dbReference type="Proteomes" id="UP000823900">
    <property type="component" value="Unassembled WGS sequence"/>
</dbReference>
<evidence type="ECO:0000313" key="2">
    <source>
        <dbReference type="Proteomes" id="UP000823900"/>
    </source>
</evidence>
<proteinExistence type="predicted"/>
<gene>
    <name evidence="1" type="ORF">IAA07_07120</name>
</gene>
<organism evidence="1 2">
    <name type="scientific">Candidatus Lachnoclostridium stercoravium</name>
    <dbReference type="NCBI Taxonomy" id="2838633"/>
    <lineage>
        <taxon>Bacteria</taxon>
        <taxon>Bacillati</taxon>
        <taxon>Bacillota</taxon>
        <taxon>Clostridia</taxon>
        <taxon>Lachnospirales</taxon>
        <taxon>Lachnospiraceae</taxon>
    </lineage>
</organism>
<sequence>MQYDRANVIRNLEDAGCAPDFIIRFMDCLKKGEKEMQLKLLAGYRFSLLERIHEEEKKIACLDYFIYQIKKSNIE</sequence>
<reference evidence="1" key="1">
    <citation type="journal article" date="2021" name="PeerJ">
        <title>Extensive microbial diversity within the chicken gut microbiome revealed by metagenomics and culture.</title>
        <authorList>
            <person name="Gilroy R."/>
            <person name="Ravi A."/>
            <person name="Getino M."/>
            <person name="Pursley I."/>
            <person name="Horton D.L."/>
            <person name="Alikhan N.F."/>
            <person name="Baker D."/>
            <person name="Gharbi K."/>
            <person name="Hall N."/>
            <person name="Watson M."/>
            <person name="Adriaenssens E.M."/>
            <person name="Foster-Nyarko E."/>
            <person name="Jarju S."/>
            <person name="Secka A."/>
            <person name="Antonio M."/>
            <person name="Oren A."/>
            <person name="Chaudhuri R.R."/>
            <person name="La Ragione R."/>
            <person name="Hildebrand F."/>
            <person name="Pallen M.J."/>
        </authorList>
    </citation>
    <scope>NUCLEOTIDE SEQUENCE</scope>
    <source>
        <strain evidence="1">CHK178-16964</strain>
    </source>
</reference>
<reference evidence="1" key="2">
    <citation type="submission" date="2021-04" db="EMBL/GenBank/DDBJ databases">
        <authorList>
            <person name="Gilroy R."/>
        </authorList>
    </citation>
    <scope>NUCLEOTIDE SEQUENCE</scope>
    <source>
        <strain evidence="1">CHK178-16964</strain>
    </source>
</reference>
<protein>
    <submittedName>
        <fullName evidence="1">Uncharacterized protein</fullName>
    </submittedName>
</protein>
<name>A0A9D2HGV8_9FIRM</name>
<evidence type="ECO:0000313" key="1">
    <source>
        <dbReference type="EMBL" id="HJA71340.1"/>
    </source>
</evidence>
<comment type="caution">
    <text evidence="1">The sequence shown here is derived from an EMBL/GenBank/DDBJ whole genome shotgun (WGS) entry which is preliminary data.</text>
</comment>
<dbReference type="AlphaFoldDB" id="A0A9D2HGV8"/>
<dbReference type="EMBL" id="DWZA01000061">
    <property type="protein sequence ID" value="HJA71340.1"/>
    <property type="molecule type" value="Genomic_DNA"/>
</dbReference>